<accession>A0ABR3QKK6</accession>
<feature type="compositionally biased region" description="Acidic residues" evidence="1">
    <location>
        <begin position="77"/>
        <end position="88"/>
    </location>
</feature>
<evidence type="ECO:0000313" key="3">
    <source>
        <dbReference type="Proteomes" id="UP001521222"/>
    </source>
</evidence>
<comment type="caution">
    <text evidence="2">The sequence shown here is derived from an EMBL/GenBank/DDBJ whole genome shotgun (WGS) entry which is preliminary data.</text>
</comment>
<gene>
    <name evidence="2" type="ORF">SLS59_009807</name>
</gene>
<feature type="region of interest" description="Disordered" evidence="1">
    <location>
        <begin position="66"/>
        <end position="88"/>
    </location>
</feature>
<sequence>MNSHVICNNVMSDWTRMLIREFAMELWRRQGYEVEYQYVGGIEDEQEEDEDMFDDEEEDDARIDELVTDGSGGDDERPQDEDLIEVEK</sequence>
<reference evidence="2 3" key="1">
    <citation type="submission" date="2024-02" db="EMBL/GenBank/DDBJ databases">
        <title>De novo assembly and annotation of 12 fungi associated with fruit tree decline syndrome in Ontario, Canada.</title>
        <authorList>
            <person name="Sulman M."/>
            <person name="Ellouze W."/>
            <person name="Ilyukhin E."/>
        </authorList>
    </citation>
    <scope>NUCLEOTIDE SEQUENCE [LARGE SCALE GENOMIC DNA]</scope>
    <source>
        <strain evidence="2 3">M97-236</strain>
    </source>
</reference>
<proteinExistence type="predicted"/>
<keyword evidence="3" id="KW-1185">Reference proteome</keyword>
<dbReference type="Proteomes" id="UP001521222">
    <property type="component" value="Unassembled WGS sequence"/>
</dbReference>
<protein>
    <submittedName>
        <fullName evidence="2">Uncharacterized protein</fullName>
    </submittedName>
</protein>
<name>A0ABR3QKK6_9PLEO</name>
<dbReference type="EMBL" id="JAKIXB020000047">
    <property type="protein sequence ID" value="KAL1592454.1"/>
    <property type="molecule type" value="Genomic_DNA"/>
</dbReference>
<evidence type="ECO:0000313" key="2">
    <source>
        <dbReference type="EMBL" id="KAL1592454.1"/>
    </source>
</evidence>
<evidence type="ECO:0000256" key="1">
    <source>
        <dbReference type="SAM" id="MobiDB-lite"/>
    </source>
</evidence>
<organism evidence="2 3">
    <name type="scientific">Nothophoma quercina</name>
    <dbReference type="NCBI Taxonomy" id="749835"/>
    <lineage>
        <taxon>Eukaryota</taxon>
        <taxon>Fungi</taxon>
        <taxon>Dikarya</taxon>
        <taxon>Ascomycota</taxon>
        <taxon>Pezizomycotina</taxon>
        <taxon>Dothideomycetes</taxon>
        <taxon>Pleosporomycetidae</taxon>
        <taxon>Pleosporales</taxon>
        <taxon>Pleosporineae</taxon>
        <taxon>Didymellaceae</taxon>
        <taxon>Nothophoma</taxon>
    </lineage>
</organism>